<evidence type="ECO:0000313" key="4">
    <source>
        <dbReference type="EMBL" id="WMW05999.1"/>
    </source>
</evidence>
<proteinExistence type="predicted"/>
<dbReference type="Proteomes" id="UP001183127">
    <property type="component" value="Chromosome"/>
</dbReference>
<keyword evidence="5" id="KW-1185">Reference proteome</keyword>
<dbReference type="RefSeq" id="WP_011531613.1">
    <property type="nucleotide sequence ID" value="NZ_CP132921.1"/>
</dbReference>
<dbReference type="EMBL" id="CP132921">
    <property type="protein sequence ID" value="WMW05999.1"/>
    <property type="molecule type" value="Genomic_DNA"/>
</dbReference>
<evidence type="ECO:0000313" key="5">
    <source>
        <dbReference type="Proteomes" id="UP001183127"/>
    </source>
</evidence>
<evidence type="ECO:0000256" key="1">
    <source>
        <dbReference type="ARBA" id="ARBA00022723"/>
    </source>
</evidence>
<dbReference type="PANTHER" id="PTHR35303:SF8">
    <property type="entry name" value="GAMMA-BUTYROBETAINE HYDROXYLASE-LIKE N-TERMINAL DOMAIN-CONTAINING PROTEIN"/>
    <property type="match status" value="1"/>
</dbReference>
<dbReference type="Pfam" id="PF06155">
    <property type="entry name" value="GBBH-like_N"/>
    <property type="match status" value="1"/>
</dbReference>
<dbReference type="GeneID" id="32808475"/>
<protein>
    <submittedName>
        <fullName evidence="4">Gamma-butyrobetaine hydroxylase-like domain-containing protein</fullName>
    </submittedName>
</protein>
<name>A0ABY9QRP2_9PSED</name>
<evidence type="ECO:0000259" key="3">
    <source>
        <dbReference type="Pfam" id="PF06155"/>
    </source>
</evidence>
<sequence length="91" mass="10120">MNVPSAVRNLRGEGQLHVQWLEGPQVLDHVCLRGACPCSRCRASRLQGAIAWVAQDVRVVHVVPQGYGLQLVFSDGHDRGIFPWSYLRDLG</sequence>
<dbReference type="Gene3D" id="3.30.2020.30">
    <property type="match status" value="1"/>
</dbReference>
<dbReference type="InterPro" id="IPR010376">
    <property type="entry name" value="GBBH-like_N"/>
</dbReference>
<keyword evidence="2" id="KW-0408">Iron</keyword>
<keyword evidence="1" id="KW-0479">Metal-binding</keyword>
<feature type="domain" description="Gamma-butyrobetaine hydroxylase-like N-terminal" evidence="3">
    <location>
        <begin position="10"/>
        <end position="88"/>
    </location>
</feature>
<dbReference type="PANTHER" id="PTHR35303">
    <property type="entry name" value="OS02G0197800 PROTEIN"/>
    <property type="match status" value="1"/>
</dbReference>
<dbReference type="InterPro" id="IPR038492">
    <property type="entry name" value="GBBH-like_N_sf"/>
</dbReference>
<accession>A0ABY9QRP2</accession>
<reference evidence="4 5" key="1">
    <citation type="submission" date="2023-08" db="EMBL/GenBank/DDBJ databases">
        <title>Complete Genome Sequence of Pseudomonas entomophila TVIN A01.</title>
        <authorList>
            <person name="Shelke T."/>
            <person name="Mahar N.S."/>
            <person name="Gupta I."/>
            <person name="Gupta V."/>
        </authorList>
    </citation>
    <scope>NUCLEOTIDE SEQUENCE [LARGE SCALE GENOMIC DNA]</scope>
    <source>
        <strain evidence="4 5">TVIN-A01</strain>
    </source>
</reference>
<organism evidence="4 5">
    <name type="scientific">Pseudomonas entomophila</name>
    <dbReference type="NCBI Taxonomy" id="312306"/>
    <lineage>
        <taxon>Bacteria</taxon>
        <taxon>Pseudomonadati</taxon>
        <taxon>Pseudomonadota</taxon>
        <taxon>Gammaproteobacteria</taxon>
        <taxon>Pseudomonadales</taxon>
        <taxon>Pseudomonadaceae</taxon>
        <taxon>Pseudomonas</taxon>
    </lineage>
</organism>
<gene>
    <name evidence="4" type="ORF">RAH46_01345</name>
</gene>
<evidence type="ECO:0000256" key="2">
    <source>
        <dbReference type="ARBA" id="ARBA00023004"/>
    </source>
</evidence>